<gene>
    <name evidence="1" type="ORF">BCV71DRAFT_18256</name>
</gene>
<evidence type="ECO:0000313" key="2">
    <source>
        <dbReference type="Proteomes" id="UP000242381"/>
    </source>
</evidence>
<dbReference type="EMBL" id="KV921270">
    <property type="protein sequence ID" value="ORE22105.1"/>
    <property type="molecule type" value="Genomic_DNA"/>
</dbReference>
<proteinExistence type="predicted"/>
<organism evidence="1 2">
    <name type="scientific">Rhizopus microsporus</name>
    <dbReference type="NCBI Taxonomy" id="58291"/>
    <lineage>
        <taxon>Eukaryota</taxon>
        <taxon>Fungi</taxon>
        <taxon>Fungi incertae sedis</taxon>
        <taxon>Mucoromycota</taxon>
        <taxon>Mucoromycotina</taxon>
        <taxon>Mucoromycetes</taxon>
        <taxon>Mucorales</taxon>
        <taxon>Mucorineae</taxon>
        <taxon>Rhizopodaceae</taxon>
        <taxon>Rhizopus</taxon>
    </lineage>
</organism>
<evidence type="ECO:0000313" key="1">
    <source>
        <dbReference type="EMBL" id="ORE22105.1"/>
    </source>
</evidence>
<dbReference type="AlphaFoldDB" id="A0A1X0SCU5"/>
<protein>
    <submittedName>
        <fullName evidence="1">Uncharacterized protein</fullName>
    </submittedName>
</protein>
<reference evidence="1 2" key="1">
    <citation type="journal article" date="2016" name="Proc. Natl. Acad. Sci. U.S.A.">
        <title>Lipid metabolic changes in an early divergent fungus govern the establishment of a mutualistic symbiosis with endobacteria.</title>
        <authorList>
            <person name="Lastovetsky O.A."/>
            <person name="Gaspar M.L."/>
            <person name="Mondo S.J."/>
            <person name="LaButti K.M."/>
            <person name="Sandor L."/>
            <person name="Grigoriev I.V."/>
            <person name="Henry S.A."/>
            <person name="Pawlowska T.E."/>
        </authorList>
    </citation>
    <scope>NUCLEOTIDE SEQUENCE [LARGE SCALE GENOMIC DNA]</scope>
    <source>
        <strain evidence="1 2">ATCC 11559</strain>
    </source>
</reference>
<sequence>MGETPTAFGDFHLADKFVSGFTPLVPTEFANHRSQVTKAMTVHHFATELLRVSTIREQISQDEVEALYKFFIVTSAHRTIKKGHQQKYQCFLIEIASFIEERVTTLKNTIYLRDRKHSAMKIGLCC</sequence>
<accession>A0A1X0SCU5</accession>
<dbReference type="Proteomes" id="UP000242381">
    <property type="component" value="Unassembled WGS sequence"/>
</dbReference>
<name>A0A1X0SCU5_RHIZD</name>